<evidence type="ECO:0000256" key="2">
    <source>
        <dbReference type="ARBA" id="ARBA00022801"/>
    </source>
</evidence>
<dbReference type="SUPFAM" id="SSF52499">
    <property type="entry name" value="Isochorismatase-like hydrolases"/>
    <property type="match status" value="1"/>
</dbReference>
<evidence type="ECO:0000313" key="4">
    <source>
        <dbReference type="EMBL" id="KAH7014222.1"/>
    </source>
</evidence>
<organism evidence="4 5">
    <name type="scientific">Microdochium trichocladiopsis</name>
    <dbReference type="NCBI Taxonomy" id="1682393"/>
    <lineage>
        <taxon>Eukaryota</taxon>
        <taxon>Fungi</taxon>
        <taxon>Dikarya</taxon>
        <taxon>Ascomycota</taxon>
        <taxon>Pezizomycotina</taxon>
        <taxon>Sordariomycetes</taxon>
        <taxon>Xylariomycetidae</taxon>
        <taxon>Xylariales</taxon>
        <taxon>Microdochiaceae</taxon>
        <taxon>Microdochium</taxon>
    </lineage>
</organism>
<proteinExistence type="inferred from homology"/>
<dbReference type="RefSeq" id="XP_046005189.1">
    <property type="nucleotide sequence ID" value="XM_046155754.1"/>
</dbReference>
<keyword evidence="5" id="KW-1185">Reference proteome</keyword>
<accession>A0A9P9BLL7</accession>
<dbReference type="InterPro" id="IPR000868">
    <property type="entry name" value="Isochorismatase-like_dom"/>
</dbReference>
<dbReference type="PANTHER" id="PTHR43540">
    <property type="entry name" value="PEROXYUREIDOACRYLATE/UREIDOACRYLATE AMIDOHYDROLASE-RELATED"/>
    <property type="match status" value="1"/>
</dbReference>
<dbReference type="InterPro" id="IPR036380">
    <property type="entry name" value="Isochorismatase-like_sf"/>
</dbReference>
<dbReference type="PANTHER" id="PTHR43540:SF1">
    <property type="entry name" value="ISOCHORISMATASE HYDROLASE"/>
    <property type="match status" value="1"/>
</dbReference>
<feature type="domain" description="Isochorismatase-like" evidence="3">
    <location>
        <begin position="12"/>
        <end position="185"/>
    </location>
</feature>
<dbReference type="AlphaFoldDB" id="A0A9P9BLL7"/>
<dbReference type="GO" id="GO:0016787">
    <property type="term" value="F:hydrolase activity"/>
    <property type="evidence" value="ECO:0007669"/>
    <property type="project" value="UniProtKB-KW"/>
</dbReference>
<dbReference type="EMBL" id="JAGTJQ010000013">
    <property type="protein sequence ID" value="KAH7014222.1"/>
    <property type="molecule type" value="Genomic_DNA"/>
</dbReference>
<dbReference type="Pfam" id="PF00857">
    <property type="entry name" value="Isochorismatase"/>
    <property type="match status" value="1"/>
</dbReference>
<protein>
    <submittedName>
        <fullName evidence="4">Isochorismatase hydrolase</fullName>
    </submittedName>
</protein>
<comment type="caution">
    <text evidence="4">The sequence shown here is derived from an EMBL/GenBank/DDBJ whole genome shotgun (WGS) entry which is preliminary data.</text>
</comment>
<dbReference type="OrthoDB" id="1739143at2759"/>
<evidence type="ECO:0000259" key="3">
    <source>
        <dbReference type="Pfam" id="PF00857"/>
    </source>
</evidence>
<dbReference type="InterPro" id="IPR050272">
    <property type="entry name" value="Isochorismatase-like_hydrls"/>
</dbReference>
<evidence type="ECO:0000256" key="1">
    <source>
        <dbReference type="ARBA" id="ARBA00006336"/>
    </source>
</evidence>
<comment type="similarity">
    <text evidence="1">Belongs to the isochorismatase family.</text>
</comment>
<dbReference type="CDD" id="cd00431">
    <property type="entry name" value="cysteine_hydrolases"/>
    <property type="match status" value="1"/>
</dbReference>
<dbReference type="Gene3D" id="3.40.50.850">
    <property type="entry name" value="Isochorismatase-like"/>
    <property type="match status" value="1"/>
</dbReference>
<reference evidence="4" key="1">
    <citation type="journal article" date="2021" name="Nat. Commun.">
        <title>Genetic determinants of endophytism in the Arabidopsis root mycobiome.</title>
        <authorList>
            <person name="Mesny F."/>
            <person name="Miyauchi S."/>
            <person name="Thiergart T."/>
            <person name="Pickel B."/>
            <person name="Atanasova L."/>
            <person name="Karlsson M."/>
            <person name="Huettel B."/>
            <person name="Barry K.W."/>
            <person name="Haridas S."/>
            <person name="Chen C."/>
            <person name="Bauer D."/>
            <person name="Andreopoulos W."/>
            <person name="Pangilinan J."/>
            <person name="LaButti K."/>
            <person name="Riley R."/>
            <person name="Lipzen A."/>
            <person name="Clum A."/>
            <person name="Drula E."/>
            <person name="Henrissat B."/>
            <person name="Kohler A."/>
            <person name="Grigoriev I.V."/>
            <person name="Martin F.M."/>
            <person name="Hacquard S."/>
        </authorList>
    </citation>
    <scope>NUCLEOTIDE SEQUENCE</scope>
    <source>
        <strain evidence="4">MPI-CAGE-CH-0230</strain>
    </source>
</reference>
<gene>
    <name evidence="4" type="ORF">B0I36DRAFT_338434</name>
</gene>
<keyword evidence="2 4" id="KW-0378">Hydrolase</keyword>
<sequence>MLGNFPDKTPQYLAQAAKVLDAVRAANKTGNKPPTTIVHVNVAFRPGRPELNPGSSIASRVKDMPANVFVEGDQSVALFDELTIPAAAKSEDEEPANEVFVTKRRVSALSGTDLPTILRGRGINHLVLCGVVTSGAVLSTLREAADMDYGLTVLGDLCMDSDEEVHRVLVEKVFTKQAEVLTAEEWVAKEFA</sequence>
<name>A0A9P9BLL7_9PEZI</name>
<evidence type="ECO:0000313" key="5">
    <source>
        <dbReference type="Proteomes" id="UP000756346"/>
    </source>
</evidence>
<dbReference type="Proteomes" id="UP000756346">
    <property type="component" value="Unassembled WGS sequence"/>
</dbReference>
<dbReference type="GeneID" id="70185300"/>